<name>A0A5J4SF71_9ZZZZ</name>
<evidence type="ECO:0000313" key="1">
    <source>
        <dbReference type="EMBL" id="KAA6344402.1"/>
    </source>
</evidence>
<reference evidence="1" key="1">
    <citation type="submission" date="2019-03" db="EMBL/GenBank/DDBJ databases">
        <title>Single cell metagenomics reveals metabolic interactions within the superorganism composed of flagellate Streblomastix strix and complex community of Bacteroidetes bacteria on its surface.</title>
        <authorList>
            <person name="Treitli S.C."/>
            <person name="Kolisko M."/>
            <person name="Husnik F."/>
            <person name="Keeling P."/>
            <person name="Hampl V."/>
        </authorList>
    </citation>
    <scope>NUCLEOTIDE SEQUENCE</scope>
    <source>
        <strain evidence="1">STM</strain>
    </source>
</reference>
<dbReference type="AlphaFoldDB" id="A0A5J4SF71"/>
<gene>
    <name evidence="1" type="ORF">EZS27_007955</name>
</gene>
<sequence>MFVSMLIYYKAYGLIINFFDPSNNKMMSYQAILKEMTEKRAESN</sequence>
<organism evidence="1">
    <name type="scientific">termite gut metagenome</name>
    <dbReference type="NCBI Taxonomy" id="433724"/>
    <lineage>
        <taxon>unclassified sequences</taxon>
        <taxon>metagenomes</taxon>
        <taxon>organismal metagenomes</taxon>
    </lineage>
</organism>
<accession>A0A5J4SF71</accession>
<comment type="caution">
    <text evidence="1">The sequence shown here is derived from an EMBL/GenBank/DDBJ whole genome shotgun (WGS) entry which is preliminary data.</text>
</comment>
<dbReference type="EMBL" id="SNRY01000219">
    <property type="protein sequence ID" value="KAA6344402.1"/>
    <property type="molecule type" value="Genomic_DNA"/>
</dbReference>
<protein>
    <submittedName>
        <fullName evidence="1">Uncharacterized protein</fullName>
    </submittedName>
</protein>
<proteinExistence type="predicted"/>